<evidence type="ECO:0000313" key="3">
    <source>
        <dbReference type="Proteomes" id="UP000636709"/>
    </source>
</evidence>
<dbReference type="EMBL" id="JACEFO010002056">
    <property type="protein sequence ID" value="KAF8687410.1"/>
    <property type="molecule type" value="Genomic_DNA"/>
</dbReference>
<keyword evidence="1" id="KW-0812">Transmembrane</keyword>
<evidence type="ECO:0000256" key="1">
    <source>
        <dbReference type="SAM" id="Phobius"/>
    </source>
</evidence>
<sequence length="133" mass="14713">MAVRALRSKLSERIFTHVIEDARIMQHSLVNGTPPLAPQGTKIAPLVWIIWFDLLHLLNHACFWRIPGSGLALPAIFFQVFSFFLSGLVGIGDLVGRLAEQGGGGGRPVLVSIYHAHQLVYPMMYKLQTLVVP</sequence>
<reference evidence="2" key="1">
    <citation type="submission" date="2020-07" db="EMBL/GenBank/DDBJ databases">
        <title>Genome sequence and genetic diversity analysis of an under-domesticated orphan crop, white fonio (Digitaria exilis).</title>
        <authorList>
            <person name="Bennetzen J.L."/>
            <person name="Chen S."/>
            <person name="Ma X."/>
            <person name="Wang X."/>
            <person name="Yssel A.E.J."/>
            <person name="Chaluvadi S.R."/>
            <person name="Johnson M."/>
            <person name="Gangashetty P."/>
            <person name="Hamidou F."/>
            <person name="Sanogo M.D."/>
            <person name="Zwaenepoel A."/>
            <person name="Wallace J."/>
            <person name="Van De Peer Y."/>
            <person name="Van Deynze A."/>
        </authorList>
    </citation>
    <scope>NUCLEOTIDE SEQUENCE</scope>
    <source>
        <tissue evidence="2">Leaves</tissue>
    </source>
</reference>
<keyword evidence="1" id="KW-1133">Transmembrane helix</keyword>
<keyword evidence="1" id="KW-0472">Membrane</keyword>
<dbReference type="AlphaFoldDB" id="A0A835EEC3"/>
<feature type="transmembrane region" description="Helical" evidence="1">
    <location>
        <begin position="72"/>
        <end position="91"/>
    </location>
</feature>
<accession>A0A835EEC3</accession>
<dbReference type="Proteomes" id="UP000636709">
    <property type="component" value="Unassembled WGS sequence"/>
</dbReference>
<protein>
    <submittedName>
        <fullName evidence="2">Uncharacterized protein</fullName>
    </submittedName>
</protein>
<name>A0A835EEC3_9POAL</name>
<proteinExistence type="predicted"/>
<dbReference type="OrthoDB" id="10536016at2759"/>
<gene>
    <name evidence="2" type="ORF">HU200_043100</name>
</gene>
<organism evidence="2 3">
    <name type="scientific">Digitaria exilis</name>
    <dbReference type="NCBI Taxonomy" id="1010633"/>
    <lineage>
        <taxon>Eukaryota</taxon>
        <taxon>Viridiplantae</taxon>
        <taxon>Streptophyta</taxon>
        <taxon>Embryophyta</taxon>
        <taxon>Tracheophyta</taxon>
        <taxon>Spermatophyta</taxon>
        <taxon>Magnoliopsida</taxon>
        <taxon>Liliopsida</taxon>
        <taxon>Poales</taxon>
        <taxon>Poaceae</taxon>
        <taxon>PACMAD clade</taxon>
        <taxon>Panicoideae</taxon>
        <taxon>Panicodae</taxon>
        <taxon>Paniceae</taxon>
        <taxon>Anthephorinae</taxon>
        <taxon>Digitaria</taxon>
    </lineage>
</organism>
<evidence type="ECO:0000313" key="2">
    <source>
        <dbReference type="EMBL" id="KAF8687410.1"/>
    </source>
</evidence>
<keyword evidence="3" id="KW-1185">Reference proteome</keyword>
<comment type="caution">
    <text evidence="2">The sequence shown here is derived from an EMBL/GenBank/DDBJ whole genome shotgun (WGS) entry which is preliminary data.</text>
</comment>